<protein>
    <submittedName>
        <fullName evidence="2">ImmA/IrrE family metallo-endopeptidase</fullName>
    </submittedName>
</protein>
<dbReference type="RefSeq" id="WP_204601391.1">
    <property type="nucleotide sequence ID" value="NZ_JBHSED010000040.1"/>
</dbReference>
<comment type="caution">
    <text evidence="2">The sequence shown here is derived from an EMBL/GenBank/DDBJ whole genome shotgun (WGS) entry which is preliminary data.</text>
</comment>
<keyword evidence="3" id="KW-1185">Reference proteome</keyword>
<reference evidence="3" key="1">
    <citation type="journal article" date="2019" name="Int. J. Syst. Evol. Microbiol.">
        <title>The Global Catalogue of Microorganisms (GCM) 10K type strain sequencing project: providing services to taxonomists for standard genome sequencing and annotation.</title>
        <authorList>
            <consortium name="The Broad Institute Genomics Platform"/>
            <consortium name="The Broad Institute Genome Sequencing Center for Infectious Disease"/>
            <person name="Wu L."/>
            <person name="Ma J."/>
        </authorList>
    </citation>
    <scope>NUCLEOTIDE SEQUENCE [LARGE SCALE GENOMIC DNA]</scope>
    <source>
        <strain evidence="3">CGMCC 4.1641</strain>
    </source>
</reference>
<name>A0ABV8SHD4_9BACL</name>
<evidence type="ECO:0000313" key="3">
    <source>
        <dbReference type="Proteomes" id="UP001595755"/>
    </source>
</evidence>
<sequence>MTLYVAQPLSRLKIRDLAADMRDALGAKDVKEFPVMEFLEHILPQVDPDFIYHIMPIHEMGGHYGLAIPQDHTILLREDVYDGAVKGMPRHRFTVAHEIGHYFLHTPSRVAFARGSAAKNVPPYLNPEWQANTFAGELLAPPNVIKGMNIFEIMSQCKVSRQVAEIQMRDC</sequence>
<accession>A0ABV8SHD4</accession>
<dbReference type="Gene3D" id="1.10.10.2910">
    <property type="match status" value="1"/>
</dbReference>
<dbReference type="Pfam" id="PF06114">
    <property type="entry name" value="Peptidase_M78"/>
    <property type="match status" value="1"/>
</dbReference>
<organism evidence="2 3">
    <name type="scientific">Cohnella boryungensis</name>
    <dbReference type="NCBI Taxonomy" id="768479"/>
    <lineage>
        <taxon>Bacteria</taxon>
        <taxon>Bacillati</taxon>
        <taxon>Bacillota</taxon>
        <taxon>Bacilli</taxon>
        <taxon>Bacillales</taxon>
        <taxon>Paenibacillaceae</taxon>
        <taxon>Cohnella</taxon>
    </lineage>
</organism>
<dbReference type="EMBL" id="JBHSED010000040">
    <property type="protein sequence ID" value="MFC4305819.1"/>
    <property type="molecule type" value="Genomic_DNA"/>
</dbReference>
<dbReference type="Proteomes" id="UP001595755">
    <property type="component" value="Unassembled WGS sequence"/>
</dbReference>
<dbReference type="InterPro" id="IPR010359">
    <property type="entry name" value="IrrE_HExxH"/>
</dbReference>
<feature type="domain" description="IrrE N-terminal-like" evidence="1">
    <location>
        <begin position="89"/>
        <end position="144"/>
    </location>
</feature>
<gene>
    <name evidence="2" type="ORF">ACFO1S_20520</name>
</gene>
<evidence type="ECO:0000313" key="2">
    <source>
        <dbReference type="EMBL" id="MFC4305819.1"/>
    </source>
</evidence>
<proteinExistence type="predicted"/>
<evidence type="ECO:0000259" key="1">
    <source>
        <dbReference type="Pfam" id="PF06114"/>
    </source>
</evidence>